<evidence type="ECO:0000256" key="1">
    <source>
        <dbReference type="SAM" id="MobiDB-lite"/>
    </source>
</evidence>
<evidence type="ECO:0000313" key="3">
    <source>
        <dbReference type="EMBL" id="KAJ2687008.1"/>
    </source>
</evidence>
<evidence type="ECO:0000313" key="4">
    <source>
        <dbReference type="Proteomes" id="UP001151516"/>
    </source>
</evidence>
<dbReference type="Gene3D" id="1.10.443.20">
    <property type="entry name" value="Centromere DNA-binding protein complex CBF3 subunit, domain 2"/>
    <property type="match status" value="1"/>
</dbReference>
<feature type="domain" description="Ndc10" evidence="2">
    <location>
        <begin position="307"/>
        <end position="373"/>
    </location>
</feature>
<comment type="caution">
    <text evidence="3">The sequence shown here is derived from an EMBL/GenBank/DDBJ whole genome shotgun (WGS) entry which is preliminary data.</text>
</comment>
<name>A0A9W8GLV5_9FUNG</name>
<feature type="region of interest" description="Disordered" evidence="1">
    <location>
        <begin position="123"/>
        <end position="161"/>
    </location>
</feature>
<organism evidence="3 4">
    <name type="scientific">Coemansia spiralis</name>
    <dbReference type="NCBI Taxonomy" id="417178"/>
    <lineage>
        <taxon>Eukaryota</taxon>
        <taxon>Fungi</taxon>
        <taxon>Fungi incertae sedis</taxon>
        <taxon>Zoopagomycota</taxon>
        <taxon>Kickxellomycotina</taxon>
        <taxon>Kickxellomycetes</taxon>
        <taxon>Kickxellales</taxon>
        <taxon>Kickxellaceae</taxon>
        <taxon>Coemansia</taxon>
    </lineage>
</organism>
<dbReference type="GO" id="GO:0003677">
    <property type="term" value="F:DNA binding"/>
    <property type="evidence" value="ECO:0007669"/>
    <property type="project" value="InterPro"/>
</dbReference>
<dbReference type="Proteomes" id="UP001151516">
    <property type="component" value="Unassembled WGS sequence"/>
</dbReference>
<proteinExistence type="predicted"/>
<feature type="region of interest" description="Disordered" evidence="1">
    <location>
        <begin position="651"/>
        <end position="751"/>
    </location>
</feature>
<dbReference type="InterPro" id="IPR031872">
    <property type="entry name" value="NDC10_II"/>
</dbReference>
<evidence type="ECO:0000259" key="2">
    <source>
        <dbReference type="Pfam" id="PF16787"/>
    </source>
</evidence>
<dbReference type="EMBL" id="JANBTX010000086">
    <property type="protein sequence ID" value="KAJ2687008.1"/>
    <property type="molecule type" value="Genomic_DNA"/>
</dbReference>
<keyword evidence="4" id="KW-1185">Reference proteome</keyword>
<gene>
    <name evidence="3" type="ORF">IWW39_003232</name>
</gene>
<feature type="compositionally biased region" description="Low complexity" evidence="1">
    <location>
        <begin position="691"/>
        <end position="702"/>
    </location>
</feature>
<feature type="compositionally biased region" description="Low complexity" evidence="1">
    <location>
        <begin position="131"/>
        <end position="140"/>
    </location>
</feature>
<dbReference type="OrthoDB" id="5582206at2759"/>
<feature type="compositionally biased region" description="Polar residues" evidence="1">
    <location>
        <begin position="736"/>
        <end position="745"/>
    </location>
</feature>
<feature type="region of interest" description="Disordered" evidence="1">
    <location>
        <begin position="580"/>
        <end position="600"/>
    </location>
</feature>
<dbReference type="InterPro" id="IPR038279">
    <property type="entry name" value="Ndc10_dom2_sf"/>
</dbReference>
<accession>A0A9W8GLV5</accession>
<sequence length="1013" mass="111453">MTSTESGAKAAAALDTTITFVTKNRLLALGCLARWFDFCRQGADFTDGVCDAARLRVYSDHCIKQVELKDSIVSSKSALISYCMNMSSLWVVWTHQSTDSDKERKYAFDIEYTQLRRAAKQRFEQKYDGASSSGSVQRSVSPRETPDISGLNIGCREDTSNAASDPTFLQGASLTMGRAALAIQQHLTNANGATRSFDSSPMGHEWRVFSYDSDAFLHSVLLRRSSQCSLQMRLWHALSVSTWLDTDALCKGVTLGSLSLRSKRLSAMANANVIAIQTKRSYDTASRQISSGSATDSKELRNSRSASEGGQFKVELLRNRRIVLCPWNALAVHLYHKWHVLKEPPPDFSNPEWADEPLFQDGAALSDAHLQDFCDEHYREYKRAFEQGKQTYKCIGQRTFAAMDVALSSSRILRGAVSSSRTLHATQRVLQNGIYDEMLVSIAGFSTDSRAQPYHIARQYHGSFAEYEDVIFPFADYVPAYSENGLIGIEANHRQAIVGFCNVLKLLRTVLLQDAALMLYTPFYRQMLKHSSVFGQSVFLSDHFRDKVEATGEALMTVECMPMYSGTPRDTRLGRVVPAGRPIATRSPASTEPSADSGKRLRSLNRQISDLVKALPVPLSGVAGRHTSGKLGEELDSLSVARVRELNEMLDQSPRLADTVADQPWSGEPSKPTDMSVAHPANEEPSQDPVSSRASFSKESSSTVDELPTTKRRRTEANTVSSTMLRNVAAPKLHPVSNQRGNDNSSQRRESIISPSTSVYLIEDEDGNFFDMPAVNGSFIEILDYDEGSDETVVATDGLGKSSDIQAIAPSDEGSSSPMDWEKISYEAVTDISFNIPTPKITPEAAVPESDSATEATHFPEPTLPISSEGNGTLRKVEALQIPSDAPVSVYTTALAHNISELCRKKKLLLKSNIKLHKSLFAMRVFPKRITSLRAKTASALVKNGVVDIQAIEKMRKLNMWLHRTKEALAKLEEAVSSNNDLLCELMGSGVEEAVGCAVALLSQQSHDGTGQV</sequence>
<dbReference type="AlphaFoldDB" id="A0A9W8GLV5"/>
<reference evidence="3" key="1">
    <citation type="submission" date="2022-07" db="EMBL/GenBank/DDBJ databases">
        <title>Phylogenomic reconstructions and comparative analyses of Kickxellomycotina fungi.</title>
        <authorList>
            <person name="Reynolds N.K."/>
            <person name="Stajich J.E."/>
            <person name="Barry K."/>
            <person name="Grigoriev I.V."/>
            <person name="Crous P."/>
            <person name="Smith M.E."/>
        </authorList>
    </citation>
    <scope>NUCLEOTIDE SEQUENCE</scope>
    <source>
        <strain evidence="3">CBS 109367</strain>
    </source>
</reference>
<dbReference type="Pfam" id="PF16787">
    <property type="entry name" value="NDC10_II"/>
    <property type="match status" value="1"/>
</dbReference>
<protein>
    <recommendedName>
        <fullName evidence="2">Ndc10 domain-containing protein</fullName>
    </recommendedName>
</protein>